<sequence>MRYIDIMIAPEWVKDFKGLDGVETRLLYKQGYCIMTYFEPTDCHFEHLGKDGIQISISDEDKLDHYLTNNWQLVRDMTPKYLSGKVLDLVNALQISTDKSNRNGYGLSLTGIVDNAFCYGISTKAEIVSFVRQCYRSGIGQEKVYLYLTTVLRTSKLNKFLLDEVNKYYKEEVGV</sequence>
<evidence type="ECO:0000313" key="1">
    <source>
        <dbReference type="EMBL" id="AXJ13665.1"/>
    </source>
</evidence>
<dbReference type="RefSeq" id="WP_115130687.1">
    <property type="nucleotide sequence ID" value="NZ_CP022601.1"/>
</dbReference>
<evidence type="ECO:0000313" key="2">
    <source>
        <dbReference type="Proteomes" id="UP000255411"/>
    </source>
</evidence>
<organism evidence="1 2">
    <name type="scientific">Streptococcus pluranimalium</name>
    <dbReference type="NCBI Taxonomy" id="82348"/>
    <lineage>
        <taxon>Bacteria</taxon>
        <taxon>Bacillati</taxon>
        <taxon>Bacillota</taxon>
        <taxon>Bacilli</taxon>
        <taxon>Lactobacillales</taxon>
        <taxon>Streptococcaceae</taxon>
        <taxon>Streptococcus</taxon>
    </lineage>
</organism>
<name>A0A345VLR3_9STRE</name>
<protein>
    <submittedName>
        <fullName evidence="1">Uncharacterized protein</fullName>
    </submittedName>
</protein>
<proteinExistence type="predicted"/>
<dbReference type="AlphaFoldDB" id="A0A345VLR3"/>
<reference evidence="1 2" key="1">
    <citation type="submission" date="2017-07" db="EMBL/GenBank/DDBJ databases">
        <title>Streptococcus pluranimalium as cause of bovine abortion.</title>
        <authorList>
            <person name="Rodriguez Campos S."/>
            <person name="Gobeli Brawand S."/>
            <person name="Brodard I."/>
            <person name="Rychener L."/>
            <person name="Perreten V."/>
        </authorList>
    </citation>
    <scope>NUCLEOTIDE SEQUENCE [LARGE SCALE GENOMIC DNA]</scope>
    <source>
        <strain evidence="1 2">14A0014</strain>
    </source>
</reference>
<dbReference type="EMBL" id="CP022601">
    <property type="protein sequence ID" value="AXJ13665.1"/>
    <property type="molecule type" value="Genomic_DNA"/>
</dbReference>
<accession>A0A345VLR3</accession>
<gene>
    <name evidence="1" type="ORF">Sp14A_17580</name>
</gene>
<dbReference type="Proteomes" id="UP000255411">
    <property type="component" value="Chromosome"/>
</dbReference>